<evidence type="ECO:0000313" key="8">
    <source>
        <dbReference type="EMBL" id="PIR97557.1"/>
    </source>
</evidence>
<feature type="transmembrane region" description="Helical" evidence="7">
    <location>
        <begin position="58"/>
        <end position="78"/>
    </location>
</feature>
<protein>
    <recommendedName>
        <fullName evidence="10">DoxX subfamily</fullName>
    </recommendedName>
</protein>
<evidence type="ECO:0000256" key="2">
    <source>
        <dbReference type="ARBA" id="ARBA00006679"/>
    </source>
</evidence>
<dbReference type="AlphaFoldDB" id="A0A2H0VEM3"/>
<keyword evidence="3" id="KW-1003">Cell membrane</keyword>
<dbReference type="GO" id="GO:0005886">
    <property type="term" value="C:plasma membrane"/>
    <property type="evidence" value="ECO:0007669"/>
    <property type="project" value="UniProtKB-SubCell"/>
</dbReference>
<evidence type="ECO:0000256" key="3">
    <source>
        <dbReference type="ARBA" id="ARBA00022475"/>
    </source>
</evidence>
<name>A0A2H0VEM3_9BACT</name>
<feature type="transmembrane region" description="Helical" evidence="7">
    <location>
        <begin position="111"/>
        <end position="129"/>
    </location>
</feature>
<dbReference type="Pfam" id="PF07681">
    <property type="entry name" value="DoxX"/>
    <property type="match status" value="1"/>
</dbReference>
<evidence type="ECO:0000256" key="6">
    <source>
        <dbReference type="ARBA" id="ARBA00023136"/>
    </source>
</evidence>
<feature type="transmembrane region" description="Helical" evidence="7">
    <location>
        <begin position="7"/>
        <end position="25"/>
    </location>
</feature>
<keyword evidence="4 7" id="KW-0812">Transmembrane</keyword>
<dbReference type="Proteomes" id="UP000230557">
    <property type="component" value="Unassembled WGS sequence"/>
</dbReference>
<dbReference type="InterPro" id="IPR051907">
    <property type="entry name" value="DoxX-like_oxidoreductase"/>
</dbReference>
<evidence type="ECO:0000313" key="9">
    <source>
        <dbReference type="Proteomes" id="UP000230557"/>
    </source>
</evidence>
<comment type="similarity">
    <text evidence="2">Belongs to the DoxX family.</text>
</comment>
<dbReference type="EMBL" id="PFAJ01000009">
    <property type="protein sequence ID" value="PIR97557.1"/>
    <property type="molecule type" value="Genomic_DNA"/>
</dbReference>
<evidence type="ECO:0000256" key="1">
    <source>
        <dbReference type="ARBA" id="ARBA00004651"/>
    </source>
</evidence>
<comment type="subcellular location">
    <subcellularLocation>
        <location evidence="1">Cell membrane</location>
        <topology evidence="1">Multi-pass membrane protein</topology>
    </subcellularLocation>
</comment>
<comment type="caution">
    <text evidence="8">The sequence shown here is derived from an EMBL/GenBank/DDBJ whole genome shotgun (WGS) entry which is preliminary data.</text>
</comment>
<dbReference type="PANTHER" id="PTHR33452:SF1">
    <property type="entry name" value="INNER MEMBRANE PROTEIN YPHA-RELATED"/>
    <property type="match status" value="1"/>
</dbReference>
<accession>A0A2H0VEM3</accession>
<keyword evidence="6 7" id="KW-0472">Membrane</keyword>
<reference evidence="9" key="1">
    <citation type="submission" date="2017-09" db="EMBL/GenBank/DDBJ databases">
        <title>Depth-based differentiation of microbial function through sediment-hosted aquifers and enrichment of novel symbionts in the deep terrestrial subsurface.</title>
        <authorList>
            <person name="Probst A.J."/>
            <person name="Ladd B."/>
            <person name="Jarett J.K."/>
            <person name="Geller-Mcgrath D.E."/>
            <person name="Sieber C.M.K."/>
            <person name="Emerson J.B."/>
            <person name="Anantharaman K."/>
            <person name="Thomas B.C."/>
            <person name="Malmstrom R."/>
            <person name="Stieglmeier M."/>
            <person name="Klingl A."/>
            <person name="Woyke T."/>
            <person name="Ryan C.M."/>
            <person name="Banfield J.F."/>
        </authorList>
    </citation>
    <scope>NUCLEOTIDE SEQUENCE [LARGE SCALE GENOMIC DNA]</scope>
</reference>
<keyword evidence="5 7" id="KW-1133">Transmembrane helix</keyword>
<evidence type="ECO:0000256" key="5">
    <source>
        <dbReference type="ARBA" id="ARBA00022989"/>
    </source>
</evidence>
<feature type="transmembrane region" description="Helical" evidence="7">
    <location>
        <begin position="85"/>
        <end position="105"/>
    </location>
</feature>
<evidence type="ECO:0008006" key="10">
    <source>
        <dbReference type="Google" id="ProtNLM"/>
    </source>
</evidence>
<organism evidence="8 9">
    <name type="scientific">Candidatus Doudnabacteria bacterium CG10_big_fil_rev_8_21_14_0_10_41_10</name>
    <dbReference type="NCBI Taxonomy" id="1974551"/>
    <lineage>
        <taxon>Bacteria</taxon>
        <taxon>Candidatus Doudnaibacteriota</taxon>
    </lineage>
</organism>
<proteinExistence type="inferred from homology"/>
<dbReference type="InterPro" id="IPR032808">
    <property type="entry name" value="DoxX"/>
</dbReference>
<evidence type="ECO:0000256" key="7">
    <source>
        <dbReference type="SAM" id="Phobius"/>
    </source>
</evidence>
<gene>
    <name evidence="8" type="ORF">COT91_00830</name>
</gene>
<evidence type="ECO:0000256" key="4">
    <source>
        <dbReference type="ARBA" id="ARBA00022692"/>
    </source>
</evidence>
<sequence>MYGRPKFLIFLLRFCMGWLLFYSGITKVFDSSWTSKGYLENASTFSGLYDWLTGPQNIVFIDFVVQWGMVLLGAALILGLFTRLAAGLAAVLMMLYYFPVLDFPYAGQNGFLIDEHIIYALAFLLLIRLKAGRSFGIGSLFGRNSY</sequence>
<dbReference type="PANTHER" id="PTHR33452">
    <property type="entry name" value="OXIDOREDUCTASE CATD-RELATED"/>
    <property type="match status" value="1"/>
</dbReference>